<feature type="transmembrane region" description="Helical" evidence="10">
    <location>
        <begin position="223"/>
        <end position="243"/>
    </location>
</feature>
<name>A0AAJ5Z309_9BASI</name>
<dbReference type="GO" id="GO:0072666">
    <property type="term" value="P:establishment of protein localization to vacuole"/>
    <property type="evidence" value="ECO:0007669"/>
    <property type="project" value="UniProtKB-ARBA"/>
</dbReference>
<dbReference type="EMBL" id="CP119922">
    <property type="protein sequence ID" value="WFD17323.1"/>
    <property type="molecule type" value="Genomic_DNA"/>
</dbReference>
<gene>
    <name evidence="13" type="primary">nrf1</name>
    <name evidence="13" type="ORF">MARU1_003373</name>
</gene>
<dbReference type="GO" id="GO:0033254">
    <property type="term" value="C:vacuolar transporter chaperone complex"/>
    <property type="evidence" value="ECO:0007669"/>
    <property type="project" value="TreeGrafter"/>
</dbReference>
<keyword evidence="8 10" id="KW-1133">Transmembrane helix</keyword>
<evidence type="ECO:0000256" key="6">
    <source>
        <dbReference type="ARBA" id="ARBA00022753"/>
    </source>
</evidence>
<comment type="similarity">
    <text evidence="3">Belongs to the VPS37 family.</text>
</comment>
<dbReference type="InterPro" id="IPR029012">
    <property type="entry name" value="Helix_hairpin_bin_sf"/>
</dbReference>
<reference evidence="13 14" key="1">
    <citation type="submission" date="2023-03" db="EMBL/GenBank/DDBJ databases">
        <title>Mating type loci evolution in Malassezia.</title>
        <authorList>
            <person name="Coelho M.A."/>
        </authorList>
    </citation>
    <scope>NUCLEOTIDE SEQUENCE [LARGE SCALE GENOMIC DNA]</scope>
    <source>
        <strain evidence="13 14">CBS 13387</strain>
    </source>
</reference>
<evidence type="ECO:0000313" key="13">
    <source>
        <dbReference type="EMBL" id="WFD17323.1"/>
    </source>
</evidence>
<feature type="domain" description="DUF202" evidence="11">
    <location>
        <begin position="214"/>
        <end position="275"/>
    </location>
</feature>
<evidence type="ECO:0000256" key="7">
    <source>
        <dbReference type="ARBA" id="ARBA00022927"/>
    </source>
</evidence>
<feature type="transmembrane region" description="Helical" evidence="10">
    <location>
        <begin position="250"/>
        <end position="268"/>
    </location>
</feature>
<dbReference type="InterPro" id="IPR003807">
    <property type="entry name" value="DUF202"/>
</dbReference>
<protein>
    <submittedName>
        <fullName evidence="13">GTPase regulator Nrf1</fullName>
    </submittedName>
</protein>
<keyword evidence="5 10" id="KW-0812">Transmembrane</keyword>
<keyword evidence="9 10" id="KW-0472">Membrane</keyword>
<evidence type="ECO:0000313" key="14">
    <source>
        <dbReference type="Proteomes" id="UP001217582"/>
    </source>
</evidence>
<dbReference type="Proteomes" id="UP001217582">
    <property type="component" value="Chromosome 7"/>
</dbReference>
<keyword evidence="6" id="KW-0967">Endosome</keyword>
<dbReference type="Pfam" id="PF02656">
    <property type="entry name" value="DUF202"/>
    <property type="match status" value="1"/>
</dbReference>
<dbReference type="GO" id="GO:0043162">
    <property type="term" value="P:ubiquitin-dependent protein catabolic process via the multivesicular body sorting pathway"/>
    <property type="evidence" value="ECO:0007669"/>
    <property type="project" value="UniProtKB-ARBA"/>
</dbReference>
<keyword evidence="4" id="KW-0813">Transport</keyword>
<evidence type="ECO:0000256" key="4">
    <source>
        <dbReference type="ARBA" id="ARBA00022448"/>
    </source>
</evidence>
<dbReference type="InterPro" id="IPR051572">
    <property type="entry name" value="VTC_Complex_Subunit"/>
</dbReference>
<dbReference type="InterPro" id="IPR009851">
    <property type="entry name" value="Mod_r"/>
</dbReference>
<evidence type="ECO:0000256" key="3">
    <source>
        <dbReference type="ARBA" id="ARBA00007617"/>
    </source>
</evidence>
<dbReference type="AlphaFoldDB" id="A0AAJ5Z309"/>
<evidence type="ECO:0000256" key="10">
    <source>
        <dbReference type="SAM" id="Phobius"/>
    </source>
</evidence>
<dbReference type="GO" id="GO:0006886">
    <property type="term" value="P:intracellular protein transport"/>
    <property type="evidence" value="ECO:0007669"/>
    <property type="project" value="UniProtKB-ARBA"/>
</dbReference>
<dbReference type="Gene3D" id="1.10.287.660">
    <property type="entry name" value="Helix hairpin bin"/>
    <property type="match status" value="1"/>
</dbReference>
<dbReference type="PANTHER" id="PTHR46140">
    <property type="entry name" value="VACUOLAR TRANSPORTER CHAPERONE 1-RELATED"/>
    <property type="match status" value="1"/>
</dbReference>
<dbReference type="SUPFAM" id="SSF140111">
    <property type="entry name" value="Endosomal sorting complex assembly domain"/>
    <property type="match status" value="1"/>
</dbReference>
<comment type="subcellular location">
    <subcellularLocation>
        <location evidence="1">Endomembrane system</location>
        <topology evidence="1">Multi-pass membrane protein</topology>
    </subcellularLocation>
    <subcellularLocation>
        <location evidence="2">Endosome</location>
    </subcellularLocation>
</comment>
<evidence type="ECO:0000256" key="2">
    <source>
        <dbReference type="ARBA" id="ARBA00004177"/>
    </source>
</evidence>
<feature type="domain" description="VPS37 C-terminal" evidence="12">
    <location>
        <begin position="21"/>
        <end position="164"/>
    </location>
</feature>
<organism evidence="13 14">
    <name type="scientific">Malassezia arunalokei</name>
    <dbReference type="NCBI Taxonomy" id="1514897"/>
    <lineage>
        <taxon>Eukaryota</taxon>
        <taxon>Fungi</taxon>
        <taxon>Dikarya</taxon>
        <taxon>Basidiomycota</taxon>
        <taxon>Ustilaginomycotina</taxon>
        <taxon>Malasseziomycetes</taxon>
        <taxon>Malasseziales</taxon>
        <taxon>Malasseziaceae</taxon>
        <taxon>Malassezia</taxon>
    </lineage>
</organism>
<keyword evidence="14" id="KW-1185">Reference proteome</keyword>
<feature type="transmembrane region" description="Helical" evidence="10">
    <location>
        <begin position="288"/>
        <end position="308"/>
    </location>
</feature>
<sequence>MSVSGGASRLATDFPRIASWSRDDLSAMADDTDAALTDAAVHALPDVQAWDKAHAALLEEVERAAARNEARRPELESLRSETRRAYEHARTLQAQWPVVERALHEARKRFMPFALQSQLQMAANQLHDESEALANAYVEGLTPMDDTVFVRQYLDLRTRHHVRSMLQEQSLGVWPAERARRTLLFHSSSVMSTQPLLQRSAGKRIALPVRVEPKVFFANERTFLSWLSFTVTLSALAAGLLNFGDRVGRVSAALFSLVAVAIMLYALVTYHWRAQAIRNRGSGPYDDRLGPTILSVLLLTAIIVNFVLRFNE</sequence>
<evidence type="ECO:0000256" key="9">
    <source>
        <dbReference type="ARBA" id="ARBA00023136"/>
    </source>
</evidence>
<dbReference type="InterPro" id="IPR037202">
    <property type="entry name" value="ESCRT_assembly_dom"/>
</dbReference>
<accession>A0AAJ5Z309</accession>
<evidence type="ECO:0000259" key="12">
    <source>
        <dbReference type="Pfam" id="PF07200"/>
    </source>
</evidence>
<dbReference type="Pfam" id="PF07200">
    <property type="entry name" value="Mod_r"/>
    <property type="match status" value="1"/>
</dbReference>
<dbReference type="GO" id="GO:0000329">
    <property type="term" value="C:fungal-type vacuole membrane"/>
    <property type="evidence" value="ECO:0007669"/>
    <property type="project" value="TreeGrafter"/>
</dbReference>
<proteinExistence type="inferred from homology"/>
<keyword evidence="7" id="KW-0653">Protein transport</keyword>
<dbReference type="PANTHER" id="PTHR46140:SF1">
    <property type="entry name" value="VACUOLAR TRANSPORTER CHAPERONE COMPLEX SUBUNIT 4-RELATED"/>
    <property type="match status" value="1"/>
</dbReference>
<dbReference type="GO" id="GO:0000813">
    <property type="term" value="C:ESCRT I complex"/>
    <property type="evidence" value="ECO:0007669"/>
    <property type="project" value="UniProtKB-ARBA"/>
</dbReference>
<evidence type="ECO:0000256" key="8">
    <source>
        <dbReference type="ARBA" id="ARBA00022989"/>
    </source>
</evidence>
<evidence type="ECO:0000259" key="11">
    <source>
        <dbReference type="Pfam" id="PF02656"/>
    </source>
</evidence>
<evidence type="ECO:0000256" key="1">
    <source>
        <dbReference type="ARBA" id="ARBA00004127"/>
    </source>
</evidence>
<evidence type="ECO:0000256" key="5">
    <source>
        <dbReference type="ARBA" id="ARBA00022692"/>
    </source>
</evidence>